<feature type="transmembrane region" description="Helical" evidence="7">
    <location>
        <begin position="265"/>
        <end position="283"/>
    </location>
</feature>
<feature type="transmembrane region" description="Helical" evidence="7">
    <location>
        <begin position="146"/>
        <end position="167"/>
    </location>
</feature>
<evidence type="ECO:0000256" key="7">
    <source>
        <dbReference type="SAM" id="Phobius"/>
    </source>
</evidence>
<gene>
    <name evidence="9" type="ORF">IPJ89_03970</name>
</gene>
<feature type="transmembrane region" description="Helical" evidence="7">
    <location>
        <begin position="56"/>
        <end position="75"/>
    </location>
</feature>
<dbReference type="Gene3D" id="1.20.1530.20">
    <property type="match status" value="1"/>
</dbReference>
<keyword evidence="4 7" id="KW-0812">Transmembrane</keyword>
<comment type="subcellular location">
    <subcellularLocation>
        <location evidence="1">Membrane</location>
        <topology evidence="1">Multi-pass membrane protein</topology>
    </subcellularLocation>
</comment>
<dbReference type="Proteomes" id="UP000596004">
    <property type="component" value="Chromosome"/>
</dbReference>
<keyword evidence="3" id="KW-0813">Transport</keyword>
<evidence type="ECO:0000256" key="5">
    <source>
        <dbReference type="ARBA" id="ARBA00022989"/>
    </source>
</evidence>
<dbReference type="Gene3D" id="3.40.50.720">
    <property type="entry name" value="NAD(P)-binding Rossmann-like Domain"/>
    <property type="match status" value="1"/>
</dbReference>
<protein>
    <submittedName>
        <fullName evidence="9">Cation:proton antiporter</fullName>
    </submittedName>
</protein>
<evidence type="ECO:0000256" key="6">
    <source>
        <dbReference type="ARBA" id="ARBA00023136"/>
    </source>
</evidence>
<dbReference type="InterPro" id="IPR036291">
    <property type="entry name" value="NAD(P)-bd_dom_sf"/>
</dbReference>
<dbReference type="InterPro" id="IPR003148">
    <property type="entry name" value="RCK_N"/>
</dbReference>
<dbReference type="EMBL" id="CP064981">
    <property type="protein sequence ID" value="QQR92286.1"/>
    <property type="molecule type" value="Genomic_DNA"/>
</dbReference>
<dbReference type="PANTHER" id="PTHR42751">
    <property type="entry name" value="SODIUM/HYDROGEN EXCHANGER FAMILY/TRKA DOMAIN PROTEIN"/>
    <property type="match status" value="1"/>
</dbReference>
<feature type="transmembrane region" description="Helical" evidence="7">
    <location>
        <begin position="179"/>
        <end position="199"/>
    </location>
</feature>
<dbReference type="GO" id="GO:0006813">
    <property type="term" value="P:potassium ion transport"/>
    <property type="evidence" value="ECO:0007669"/>
    <property type="project" value="InterPro"/>
</dbReference>
<dbReference type="InterPro" id="IPR006153">
    <property type="entry name" value="Cation/H_exchanger_TM"/>
</dbReference>
<reference evidence="9" key="1">
    <citation type="submission" date="2020-11" db="EMBL/GenBank/DDBJ databases">
        <title>Connecting structure to function with the recovery of over 1000 high-quality activated sludge metagenome-assembled genomes encoding full-length rRNA genes using long-read sequencing.</title>
        <authorList>
            <person name="Singleton C.M."/>
            <person name="Petriglieri F."/>
            <person name="Kristensen J.M."/>
            <person name="Kirkegaard R.H."/>
            <person name="Michaelsen T.Y."/>
            <person name="Andersen M.H."/>
            <person name="Karst S.M."/>
            <person name="Dueholm M.S."/>
            <person name="Nielsen P.H."/>
            <person name="Albertsen M."/>
        </authorList>
    </citation>
    <scope>NUCLEOTIDE SEQUENCE</scope>
    <source>
        <strain evidence="9">Fred_18-Q3-R57-64_BAT3C.431</strain>
    </source>
</reference>
<feature type="transmembrane region" description="Helical" evidence="7">
    <location>
        <begin position="6"/>
        <end position="24"/>
    </location>
</feature>
<evidence type="ECO:0000256" key="3">
    <source>
        <dbReference type="ARBA" id="ARBA00022448"/>
    </source>
</evidence>
<dbReference type="PANTHER" id="PTHR42751:SF3">
    <property type="entry name" value="SODIUM_GLUTAMATE SYMPORTER"/>
    <property type="match status" value="1"/>
</dbReference>
<dbReference type="PROSITE" id="PS51201">
    <property type="entry name" value="RCK_N"/>
    <property type="match status" value="1"/>
</dbReference>
<dbReference type="GO" id="GO:0015297">
    <property type="term" value="F:antiporter activity"/>
    <property type="evidence" value="ECO:0007669"/>
    <property type="project" value="InterPro"/>
</dbReference>
<name>A0A7T9I1P9_9ARCH</name>
<feature type="domain" description="RCK N-terminal" evidence="8">
    <location>
        <begin position="410"/>
        <end position="525"/>
    </location>
</feature>
<feature type="transmembrane region" description="Helical" evidence="7">
    <location>
        <begin position="115"/>
        <end position="134"/>
    </location>
</feature>
<feature type="transmembrane region" description="Helical" evidence="7">
    <location>
        <begin position="87"/>
        <end position="109"/>
    </location>
</feature>
<evidence type="ECO:0000256" key="2">
    <source>
        <dbReference type="ARBA" id="ARBA00005551"/>
    </source>
</evidence>
<dbReference type="GO" id="GO:0016020">
    <property type="term" value="C:membrane"/>
    <property type="evidence" value="ECO:0007669"/>
    <property type="project" value="UniProtKB-SubCell"/>
</dbReference>
<dbReference type="AlphaFoldDB" id="A0A7T9I1P9"/>
<accession>A0A7T9I1P9</accession>
<comment type="similarity">
    <text evidence="2">Belongs to the monovalent cation:proton antiporter 2 (CPA2) transporter (TC 2.A.37) family.</text>
</comment>
<feature type="transmembrane region" description="Helical" evidence="7">
    <location>
        <begin position="289"/>
        <end position="309"/>
    </location>
</feature>
<feature type="transmembrane region" description="Helical" evidence="7">
    <location>
        <begin position="31"/>
        <end position="50"/>
    </location>
</feature>
<sequence>MAELSILLTLGFMIVAAAFSLFIARWFKQPALLGYLLAGIIVGPAGLKLINSPEEIALVSELGIIFLLFTVGAETDLLKFLRSGPTLLIGGFAQILLTILIVLFVLPSIGLQAGLYVGLAVALSSTMLVVKLLQDKKMLHSLHGQLILGFLLVQDLAVILALPLLAADVSSLNIGYFELLALKGIVLIGALILLSKMAFPKLYASAAHSSELLYLTALATCFAFIGLAYFLQLSLAIGAFLGGLAIARLPYNVEAASSMRGLRDFFVMLFFVALGTQLDFNVGSVPLSYVVSIILLLFILKPLVFYVITQIAGYGTNTASKVAFGLLQMSEFSLILLVQGKNSAVIPPAEYSFTIMLAAFSMAVTPYMMEHGPRIVESLKKSSKLKFFSNYELFSRKLKALQHVSEKKLHHHIIVLGGGRTGKHMALNLGKSYPIVVVDHDPNVVQFFRKKGMMSVYGNAHNTEILDHLHVEKARLVVCTMPDEEEAKFVLNYLKRTHPKVPVFVKASYYEDAWELYKAGADYVVLSEIIGGHVFTENVEHYLDTGKPLRPVDMVRLKERLLEERETHHSRQEWL</sequence>
<dbReference type="SUPFAM" id="SSF51735">
    <property type="entry name" value="NAD(P)-binding Rossmann-fold domains"/>
    <property type="match status" value="1"/>
</dbReference>
<dbReference type="InterPro" id="IPR038770">
    <property type="entry name" value="Na+/solute_symporter_sf"/>
</dbReference>
<organism evidence="9">
    <name type="scientific">Candidatus Iainarchaeum sp</name>
    <dbReference type="NCBI Taxonomy" id="3101447"/>
    <lineage>
        <taxon>Archaea</taxon>
        <taxon>Candidatus Iainarchaeota</taxon>
        <taxon>Candidatus Iainarchaeia</taxon>
        <taxon>Candidatus Iainarchaeales</taxon>
        <taxon>Candidatus Iainarchaeaceae</taxon>
        <taxon>Candidatus Iainarchaeum</taxon>
    </lineage>
</organism>
<dbReference type="Pfam" id="PF00999">
    <property type="entry name" value="Na_H_Exchanger"/>
    <property type="match status" value="1"/>
</dbReference>
<evidence type="ECO:0000259" key="8">
    <source>
        <dbReference type="PROSITE" id="PS51201"/>
    </source>
</evidence>
<evidence type="ECO:0000256" key="4">
    <source>
        <dbReference type="ARBA" id="ARBA00022692"/>
    </source>
</evidence>
<keyword evidence="6 7" id="KW-0472">Membrane</keyword>
<dbReference type="GO" id="GO:1902600">
    <property type="term" value="P:proton transmembrane transport"/>
    <property type="evidence" value="ECO:0007669"/>
    <property type="project" value="InterPro"/>
</dbReference>
<dbReference type="Pfam" id="PF02254">
    <property type="entry name" value="TrkA_N"/>
    <property type="match status" value="1"/>
</dbReference>
<proteinExistence type="inferred from homology"/>
<keyword evidence="5 7" id="KW-1133">Transmembrane helix</keyword>
<evidence type="ECO:0000256" key="1">
    <source>
        <dbReference type="ARBA" id="ARBA00004141"/>
    </source>
</evidence>
<evidence type="ECO:0000313" key="9">
    <source>
        <dbReference type="EMBL" id="QQR92286.1"/>
    </source>
</evidence>